<keyword evidence="8" id="KW-0969">Cilium</keyword>
<dbReference type="Pfam" id="PF13860">
    <property type="entry name" value="FlgD_ig"/>
    <property type="match status" value="1"/>
</dbReference>
<comment type="function">
    <text evidence="4 5">Required for flagellar hook formation. May act as a scaffolding protein.</text>
</comment>
<organism evidence="8 9">
    <name type="scientific">Paracoccus alkanivorans</name>
    <dbReference type="NCBI Taxonomy" id="2116655"/>
    <lineage>
        <taxon>Bacteria</taxon>
        <taxon>Pseudomonadati</taxon>
        <taxon>Pseudomonadota</taxon>
        <taxon>Alphaproteobacteria</taxon>
        <taxon>Rhodobacterales</taxon>
        <taxon>Paracoccaceae</taxon>
        <taxon>Paracoccus</taxon>
    </lineage>
</organism>
<evidence type="ECO:0000256" key="4">
    <source>
        <dbReference type="ARBA" id="ARBA00024746"/>
    </source>
</evidence>
<accession>A0A3M0MCE4</accession>
<keyword evidence="8" id="KW-0966">Cell projection</keyword>
<evidence type="ECO:0000259" key="7">
    <source>
        <dbReference type="Pfam" id="PF13860"/>
    </source>
</evidence>
<feature type="compositionally biased region" description="Low complexity" evidence="6">
    <location>
        <begin position="19"/>
        <end position="34"/>
    </location>
</feature>
<dbReference type="Gene3D" id="2.60.40.4070">
    <property type="match status" value="1"/>
</dbReference>
<dbReference type="Proteomes" id="UP000273516">
    <property type="component" value="Unassembled WGS sequence"/>
</dbReference>
<dbReference type="AlphaFoldDB" id="A0A3M0MCE4"/>
<dbReference type="RefSeq" id="WP_122112059.1">
    <property type="nucleotide sequence ID" value="NZ_QOKZ01000003.1"/>
</dbReference>
<keyword evidence="9" id="KW-1185">Reference proteome</keyword>
<dbReference type="EMBL" id="QOKZ01000003">
    <property type="protein sequence ID" value="RMC35436.1"/>
    <property type="molecule type" value="Genomic_DNA"/>
</dbReference>
<evidence type="ECO:0000256" key="2">
    <source>
        <dbReference type="ARBA" id="ARBA00016013"/>
    </source>
</evidence>
<protein>
    <recommendedName>
        <fullName evidence="2 5">Basal-body rod modification protein FlgD</fullName>
    </recommendedName>
</protein>
<name>A0A3M0MCE4_9RHOB</name>
<dbReference type="GO" id="GO:0044781">
    <property type="term" value="P:bacterial-type flagellum organization"/>
    <property type="evidence" value="ECO:0007669"/>
    <property type="project" value="UniProtKB-UniRule"/>
</dbReference>
<dbReference type="Gene3D" id="2.30.30.910">
    <property type="match status" value="1"/>
</dbReference>
<dbReference type="OrthoDB" id="9785233at2"/>
<dbReference type="InterPro" id="IPR025965">
    <property type="entry name" value="FlgD/Vpr_Ig-like"/>
</dbReference>
<evidence type="ECO:0000256" key="6">
    <source>
        <dbReference type="SAM" id="MobiDB-lite"/>
    </source>
</evidence>
<evidence type="ECO:0000256" key="1">
    <source>
        <dbReference type="ARBA" id="ARBA00010577"/>
    </source>
</evidence>
<evidence type="ECO:0000313" key="9">
    <source>
        <dbReference type="Proteomes" id="UP000273516"/>
    </source>
</evidence>
<keyword evidence="8" id="KW-0282">Flagellum</keyword>
<dbReference type="InterPro" id="IPR005648">
    <property type="entry name" value="FlgD"/>
</dbReference>
<dbReference type="Pfam" id="PF03963">
    <property type="entry name" value="FlgD"/>
    <property type="match status" value="1"/>
</dbReference>
<feature type="compositionally biased region" description="Polar residues" evidence="6">
    <location>
        <begin position="1"/>
        <end position="18"/>
    </location>
</feature>
<sequence length="240" mass="24945">MTAVTGNTTASGATKSPSTGAGTADTNTAGNATTSPSTGSTAVGTNADFTTFLKLLTTQLQNQDPLNPMEGSEFAVQLATFSGVEQQALTNKLLGEMIAQNGSGGFNQAAGWIGKEARTTAPVWFGSEALTLDIAPHPLADDVELIAIDASGREILREPIGPGIGQVDWYGRNASGQKLPDGRYSFRLESRRDGEVIATSDVGVYALIEGVRTGSDGPELIFANDASAPVSQIDLLRQPE</sequence>
<proteinExistence type="inferred from homology"/>
<evidence type="ECO:0000313" key="8">
    <source>
        <dbReference type="EMBL" id="RMC35436.1"/>
    </source>
</evidence>
<feature type="domain" description="FlgD/Vpr Ig-like" evidence="7">
    <location>
        <begin position="124"/>
        <end position="193"/>
    </location>
</feature>
<evidence type="ECO:0000256" key="5">
    <source>
        <dbReference type="RuleBase" id="RU362076"/>
    </source>
</evidence>
<feature type="region of interest" description="Disordered" evidence="6">
    <location>
        <begin position="1"/>
        <end position="43"/>
    </location>
</feature>
<keyword evidence="3 5" id="KW-1005">Bacterial flagellum biogenesis</keyword>
<evidence type="ECO:0000256" key="3">
    <source>
        <dbReference type="ARBA" id="ARBA00022795"/>
    </source>
</evidence>
<gene>
    <name evidence="8" type="ORF">C9E81_09380</name>
</gene>
<comment type="caution">
    <text evidence="8">The sequence shown here is derived from an EMBL/GenBank/DDBJ whole genome shotgun (WGS) entry which is preliminary data.</text>
</comment>
<reference evidence="8 9" key="1">
    <citation type="submission" date="2018-07" db="EMBL/GenBank/DDBJ databases">
        <authorList>
            <person name="Zhang Y."/>
            <person name="Wang L."/>
            <person name="Ma S."/>
        </authorList>
    </citation>
    <scope>NUCLEOTIDE SEQUENCE [LARGE SCALE GENOMIC DNA]</scope>
    <source>
        <strain evidence="8 9">4-2</strain>
    </source>
</reference>
<comment type="similarity">
    <text evidence="1 5">Belongs to the FlgD family.</text>
</comment>